<feature type="region of interest" description="Disordered" evidence="1">
    <location>
        <begin position="1"/>
        <end position="23"/>
    </location>
</feature>
<dbReference type="AlphaFoldDB" id="A0A2P2N616"/>
<evidence type="ECO:0000256" key="1">
    <source>
        <dbReference type="SAM" id="MobiDB-lite"/>
    </source>
</evidence>
<proteinExistence type="predicted"/>
<name>A0A2P2N616_RHIMU</name>
<dbReference type="EMBL" id="GGEC01057352">
    <property type="protein sequence ID" value="MBX37836.1"/>
    <property type="molecule type" value="Transcribed_RNA"/>
</dbReference>
<protein>
    <submittedName>
        <fullName evidence="2">Uncharacterized protein</fullName>
    </submittedName>
</protein>
<evidence type="ECO:0000313" key="2">
    <source>
        <dbReference type="EMBL" id="MBX37836.1"/>
    </source>
</evidence>
<accession>A0A2P2N616</accession>
<sequence>MVMDQFLGFSDSGKQETMYAAHR</sequence>
<reference evidence="2" key="1">
    <citation type="submission" date="2018-02" db="EMBL/GenBank/DDBJ databases">
        <title>Rhizophora mucronata_Transcriptome.</title>
        <authorList>
            <person name="Meera S.P."/>
            <person name="Sreeshan A."/>
            <person name="Augustine A."/>
        </authorList>
    </citation>
    <scope>NUCLEOTIDE SEQUENCE</scope>
    <source>
        <tissue evidence="2">Leaf</tissue>
    </source>
</reference>
<organism evidence="2">
    <name type="scientific">Rhizophora mucronata</name>
    <name type="common">Asiatic mangrove</name>
    <dbReference type="NCBI Taxonomy" id="61149"/>
    <lineage>
        <taxon>Eukaryota</taxon>
        <taxon>Viridiplantae</taxon>
        <taxon>Streptophyta</taxon>
        <taxon>Embryophyta</taxon>
        <taxon>Tracheophyta</taxon>
        <taxon>Spermatophyta</taxon>
        <taxon>Magnoliopsida</taxon>
        <taxon>eudicotyledons</taxon>
        <taxon>Gunneridae</taxon>
        <taxon>Pentapetalae</taxon>
        <taxon>rosids</taxon>
        <taxon>fabids</taxon>
        <taxon>Malpighiales</taxon>
        <taxon>Rhizophoraceae</taxon>
        <taxon>Rhizophora</taxon>
    </lineage>
</organism>